<gene>
    <name evidence="1" type="ORF">PsorP6_016077</name>
</gene>
<evidence type="ECO:0000313" key="1">
    <source>
        <dbReference type="EMBL" id="KAI9919942.1"/>
    </source>
</evidence>
<comment type="caution">
    <text evidence="1">The sequence shown here is derived from an EMBL/GenBank/DDBJ whole genome shotgun (WGS) entry which is preliminary data.</text>
</comment>
<dbReference type="Proteomes" id="UP001163321">
    <property type="component" value="Chromosome 10"/>
</dbReference>
<dbReference type="EMBL" id="CM047589">
    <property type="protein sequence ID" value="KAI9919942.1"/>
    <property type="molecule type" value="Genomic_DNA"/>
</dbReference>
<reference evidence="1 2" key="1">
    <citation type="journal article" date="2022" name="bioRxiv">
        <title>The genome of the oomycete Peronosclerospora sorghi, a cosmopolitan pathogen of maize and sorghum, is inflated with dispersed pseudogenes.</title>
        <authorList>
            <person name="Fletcher K."/>
            <person name="Martin F."/>
            <person name="Isakeit T."/>
            <person name="Cavanaugh K."/>
            <person name="Magill C."/>
            <person name="Michelmore R."/>
        </authorList>
    </citation>
    <scope>NUCLEOTIDE SEQUENCE [LARGE SCALE GENOMIC DNA]</scope>
    <source>
        <strain evidence="1">P6</strain>
    </source>
</reference>
<keyword evidence="2" id="KW-1185">Reference proteome</keyword>
<evidence type="ECO:0000313" key="2">
    <source>
        <dbReference type="Proteomes" id="UP001163321"/>
    </source>
</evidence>
<proteinExistence type="predicted"/>
<sequence length="159" mass="18076">MNRDKSPVSFRSFTKSFIGATCSLQLLTKTKAQLSTIHCRTCYKRTNVFFSDGINRDAERKLATGVLRVNLSEPHHNPICRASKRPASYKSLCLLVQLTNEFTDRPNVQKRGPASDTVQVPFRDDKFALKNTNSKYFFYTTGLDDSRCEVSSGMKHRSK</sequence>
<organism evidence="1 2">
    <name type="scientific">Peronosclerospora sorghi</name>
    <dbReference type="NCBI Taxonomy" id="230839"/>
    <lineage>
        <taxon>Eukaryota</taxon>
        <taxon>Sar</taxon>
        <taxon>Stramenopiles</taxon>
        <taxon>Oomycota</taxon>
        <taxon>Peronosporomycetes</taxon>
        <taxon>Peronosporales</taxon>
        <taxon>Peronosporaceae</taxon>
        <taxon>Peronosclerospora</taxon>
    </lineage>
</organism>
<name>A0ACC0WMG9_9STRA</name>
<protein>
    <submittedName>
        <fullName evidence="1">Uncharacterized protein</fullName>
    </submittedName>
</protein>
<accession>A0ACC0WMG9</accession>